<organism evidence="1 2">
    <name type="scientific">Candidatus Woesebacteria bacterium GW2011_GWC1_38_13</name>
    <dbReference type="NCBI Taxonomy" id="1618583"/>
    <lineage>
        <taxon>Bacteria</taxon>
        <taxon>Candidatus Woeseibacteriota</taxon>
    </lineage>
</organism>
<dbReference type="STRING" id="1618583.US75_C0020G0008"/>
<reference evidence="1 2" key="1">
    <citation type="journal article" date="2015" name="Nature">
        <title>rRNA introns, odd ribosomes, and small enigmatic genomes across a large radiation of phyla.</title>
        <authorList>
            <person name="Brown C.T."/>
            <person name="Hug L.A."/>
            <person name="Thomas B.C."/>
            <person name="Sharon I."/>
            <person name="Castelle C.J."/>
            <person name="Singh A."/>
            <person name="Wilkins M.J."/>
            <person name="Williams K.H."/>
            <person name="Banfield J.F."/>
        </authorList>
    </citation>
    <scope>NUCLEOTIDE SEQUENCE [LARGE SCALE GENOMIC DNA]</scope>
</reference>
<proteinExistence type="predicted"/>
<protein>
    <submittedName>
        <fullName evidence="1">Uncharacterized protein</fullName>
    </submittedName>
</protein>
<dbReference type="AlphaFoldDB" id="A0A0G0L247"/>
<sequence length="101" mass="11438">MGSQEYLRVVKVKCMARLAFNSKVPFFKQIPPHVPVGVFQVYKNDSVIIGDEAHCTVREKCPISQFCPGKGRISNILFERDLSNLSNGKGRIREIQFTPVK</sequence>
<dbReference type="EMBL" id="LBUE01000020">
    <property type="protein sequence ID" value="KKQ55489.1"/>
    <property type="molecule type" value="Genomic_DNA"/>
</dbReference>
<gene>
    <name evidence="1" type="ORF">US75_C0020G0008</name>
</gene>
<name>A0A0G0L247_9BACT</name>
<accession>A0A0G0L247</accession>
<evidence type="ECO:0000313" key="1">
    <source>
        <dbReference type="EMBL" id="KKQ55489.1"/>
    </source>
</evidence>
<comment type="caution">
    <text evidence="1">The sequence shown here is derived from an EMBL/GenBank/DDBJ whole genome shotgun (WGS) entry which is preliminary data.</text>
</comment>
<dbReference type="Proteomes" id="UP000034096">
    <property type="component" value="Unassembled WGS sequence"/>
</dbReference>
<evidence type="ECO:0000313" key="2">
    <source>
        <dbReference type="Proteomes" id="UP000034096"/>
    </source>
</evidence>